<dbReference type="InterPro" id="IPR005312">
    <property type="entry name" value="DUF1759"/>
</dbReference>
<dbReference type="PANTHER" id="PTHR47331">
    <property type="entry name" value="PHD-TYPE DOMAIN-CONTAINING PROTEIN"/>
    <property type="match status" value="1"/>
</dbReference>
<dbReference type="GO" id="GO:0003676">
    <property type="term" value="F:nucleic acid binding"/>
    <property type="evidence" value="ECO:0007669"/>
    <property type="project" value="InterPro"/>
</dbReference>
<feature type="region of interest" description="Disordered" evidence="1">
    <location>
        <begin position="331"/>
        <end position="365"/>
    </location>
</feature>
<dbReference type="SMART" id="SM00343">
    <property type="entry name" value="ZnF_C2HC"/>
    <property type="match status" value="2"/>
</dbReference>
<feature type="domain" description="CCHC-type" evidence="2">
    <location>
        <begin position="372"/>
        <end position="387"/>
    </location>
</feature>
<dbReference type="Pfam" id="PF03564">
    <property type="entry name" value="DUF1759"/>
    <property type="match status" value="1"/>
</dbReference>
<evidence type="ECO:0000313" key="4">
    <source>
        <dbReference type="Proteomes" id="UP000708208"/>
    </source>
</evidence>
<evidence type="ECO:0000313" key="3">
    <source>
        <dbReference type="EMBL" id="CAG7729777.1"/>
    </source>
</evidence>
<evidence type="ECO:0000259" key="2">
    <source>
        <dbReference type="SMART" id="SM00343"/>
    </source>
</evidence>
<feature type="compositionally biased region" description="Low complexity" evidence="1">
    <location>
        <begin position="338"/>
        <end position="365"/>
    </location>
</feature>
<dbReference type="EMBL" id="CAJVCH010183955">
    <property type="protein sequence ID" value="CAG7729777.1"/>
    <property type="molecule type" value="Genomic_DNA"/>
</dbReference>
<dbReference type="OrthoDB" id="5989194at2759"/>
<dbReference type="CDD" id="cd00303">
    <property type="entry name" value="retropepsin_like"/>
    <property type="match status" value="1"/>
</dbReference>
<dbReference type="Proteomes" id="UP000708208">
    <property type="component" value="Unassembled WGS sequence"/>
</dbReference>
<evidence type="ECO:0000256" key="1">
    <source>
        <dbReference type="SAM" id="MobiDB-lite"/>
    </source>
</evidence>
<dbReference type="PANTHER" id="PTHR47331:SF5">
    <property type="entry name" value="RIBONUCLEASE H"/>
    <property type="match status" value="1"/>
</dbReference>
<gene>
    <name evidence="3" type="ORF">AFUS01_LOCUS18469</name>
</gene>
<sequence length="603" mass="67307">MPSDDEDFGDLTYDQCTRNKRLLTKNLNYDQADALAKLNEQPSQDLVHQIGAILDSWLKQLRKLEALDQQILDLLDPKAYKDAKELEKAEDEVVKPYNDSRKKFNEAKGLLSAMAARINKADQAAQQMAKARKSMDSSFVGENMLGNPLAKLPDIKVPKFDGDITNFTEWHSMYVALVHSNDMLQPVHKLFFLKGALIKDAEYLLKETPVKEGMYELAYQAVLTEYFNVRAIIAAHFGKLLDMPSITSSTLRDSISKIRALIRGLQTCDIDVAKMSPLITFITVRKLPEKLRIDWENSNLDYSAYPSFDSLDKFLSARCFAYETANLMSSASKATPEKTNGSSKKTKSTLAVSSPSSTSPQTTQRTPSTVLKCFDCGEAHYLSQCPKFQAKNVTDRELYVTSKKLCKNCLRPGHTSNVCRSSKCRTCEKNHHTMLHPESKPDPKSDDQTKAVVAIRSGKDVLLPSAVIKVQIGKKFVLARALIDSCSQVNLVTEAFVNKHHLVKRPSAYSLEGISSQTVHTSYVVSFTVKSRFNKAQLKIDAELIGSLPYTIDSKMQRHVATLEPDLALADSELETSHVDILIGAEYVSRIMTGNKKFVGDLA</sequence>
<organism evidence="3 4">
    <name type="scientific">Allacma fusca</name>
    <dbReference type="NCBI Taxonomy" id="39272"/>
    <lineage>
        <taxon>Eukaryota</taxon>
        <taxon>Metazoa</taxon>
        <taxon>Ecdysozoa</taxon>
        <taxon>Arthropoda</taxon>
        <taxon>Hexapoda</taxon>
        <taxon>Collembola</taxon>
        <taxon>Symphypleona</taxon>
        <taxon>Sminthuridae</taxon>
        <taxon>Allacma</taxon>
    </lineage>
</organism>
<protein>
    <recommendedName>
        <fullName evidence="2">CCHC-type domain-containing protein</fullName>
    </recommendedName>
</protein>
<accession>A0A8J2K062</accession>
<dbReference type="InterPro" id="IPR001878">
    <property type="entry name" value="Znf_CCHC"/>
</dbReference>
<dbReference type="AlphaFoldDB" id="A0A8J2K062"/>
<keyword evidence="4" id="KW-1185">Reference proteome</keyword>
<proteinExistence type="predicted"/>
<reference evidence="3" key="1">
    <citation type="submission" date="2021-06" db="EMBL/GenBank/DDBJ databases">
        <authorList>
            <person name="Hodson N. C."/>
            <person name="Mongue J. A."/>
            <person name="Jaron S. K."/>
        </authorList>
    </citation>
    <scope>NUCLEOTIDE SEQUENCE</scope>
</reference>
<feature type="non-terminal residue" evidence="3">
    <location>
        <position position="603"/>
    </location>
</feature>
<comment type="caution">
    <text evidence="3">The sequence shown here is derived from an EMBL/GenBank/DDBJ whole genome shotgun (WGS) entry which is preliminary data.</text>
</comment>
<name>A0A8J2K062_9HEXA</name>
<dbReference type="GO" id="GO:0008270">
    <property type="term" value="F:zinc ion binding"/>
    <property type="evidence" value="ECO:0007669"/>
    <property type="project" value="InterPro"/>
</dbReference>
<feature type="domain" description="CCHC-type" evidence="2">
    <location>
        <begin position="405"/>
        <end position="421"/>
    </location>
</feature>